<feature type="compositionally biased region" description="Polar residues" evidence="1">
    <location>
        <begin position="84"/>
        <end position="93"/>
    </location>
</feature>
<dbReference type="InterPro" id="IPR036875">
    <property type="entry name" value="Znf_CCHC_sf"/>
</dbReference>
<dbReference type="Proteomes" id="UP000078542">
    <property type="component" value="Unassembled WGS sequence"/>
</dbReference>
<feature type="region of interest" description="Disordered" evidence="1">
    <location>
        <begin position="120"/>
        <end position="150"/>
    </location>
</feature>
<evidence type="ECO:0000313" key="4">
    <source>
        <dbReference type="Proteomes" id="UP000078542"/>
    </source>
</evidence>
<feature type="non-terminal residue" evidence="3">
    <location>
        <position position="1"/>
    </location>
</feature>
<keyword evidence="2" id="KW-0812">Transmembrane</keyword>
<sequence length="232" mass="26291">LTQSEISSIEAYALEAFYEDFPRDYRTELRAKGYANFADACAKVIIIHKRLEREEHPRDEFAPGGAQSPAGNPQRDVSSAMPCTPTSNPSSAPNAFDDTSKVCTHCKNYGHLYNECRKRQYRSNNPNPQNNYSNNGFNNHNNSNFNSSRFNNNNNINPKINIFFLTPKFQTNPINIFPITIILIIVAYLRLKGRETDSRSRPTGPTEAWRTSVLSSLLSTALRTVHTPTRYP</sequence>
<dbReference type="SUPFAM" id="SSF57756">
    <property type="entry name" value="Retrovirus zinc finger-like domains"/>
    <property type="match status" value="1"/>
</dbReference>
<evidence type="ECO:0008006" key="5">
    <source>
        <dbReference type="Google" id="ProtNLM"/>
    </source>
</evidence>
<evidence type="ECO:0000313" key="3">
    <source>
        <dbReference type="EMBL" id="KYM94022.1"/>
    </source>
</evidence>
<feature type="transmembrane region" description="Helical" evidence="2">
    <location>
        <begin position="174"/>
        <end position="191"/>
    </location>
</feature>
<keyword evidence="2" id="KW-0472">Membrane</keyword>
<accession>A0A151I780</accession>
<dbReference type="AlphaFoldDB" id="A0A151I780"/>
<dbReference type="EMBL" id="KQ978427">
    <property type="protein sequence ID" value="KYM94022.1"/>
    <property type="molecule type" value="Genomic_DNA"/>
</dbReference>
<gene>
    <name evidence="3" type="ORF">ALC62_15369</name>
</gene>
<reference evidence="3 4" key="1">
    <citation type="submission" date="2016-03" db="EMBL/GenBank/DDBJ databases">
        <title>Cyphomyrmex costatus WGS genome.</title>
        <authorList>
            <person name="Nygaard S."/>
            <person name="Hu H."/>
            <person name="Boomsma J."/>
            <person name="Zhang G."/>
        </authorList>
    </citation>
    <scope>NUCLEOTIDE SEQUENCE [LARGE SCALE GENOMIC DNA]</scope>
    <source>
        <strain evidence="3">MS0001</strain>
        <tissue evidence="3">Whole body</tissue>
    </source>
</reference>
<evidence type="ECO:0000256" key="2">
    <source>
        <dbReference type="SAM" id="Phobius"/>
    </source>
</evidence>
<protein>
    <recommendedName>
        <fullName evidence="5">CCHC-type domain-containing protein</fullName>
    </recommendedName>
</protein>
<dbReference type="GO" id="GO:0008270">
    <property type="term" value="F:zinc ion binding"/>
    <property type="evidence" value="ECO:0007669"/>
    <property type="project" value="InterPro"/>
</dbReference>
<keyword evidence="2" id="KW-1133">Transmembrane helix</keyword>
<proteinExistence type="predicted"/>
<dbReference type="GO" id="GO:0003676">
    <property type="term" value="F:nucleic acid binding"/>
    <property type="evidence" value="ECO:0007669"/>
    <property type="project" value="InterPro"/>
</dbReference>
<feature type="compositionally biased region" description="Low complexity" evidence="1">
    <location>
        <begin position="123"/>
        <end position="150"/>
    </location>
</feature>
<organism evidence="3 4">
    <name type="scientific">Cyphomyrmex costatus</name>
    <dbReference type="NCBI Taxonomy" id="456900"/>
    <lineage>
        <taxon>Eukaryota</taxon>
        <taxon>Metazoa</taxon>
        <taxon>Ecdysozoa</taxon>
        <taxon>Arthropoda</taxon>
        <taxon>Hexapoda</taxon>
        <taxon>Insecta</taxon>
        <taxon>Pterygota</taxon>
        <taxon>Neoptera</taxon>
        <taxon>Endopterygota</taxon>
        <taxon>Hymenoptera</taxon>
        <taxon>Apocrita</taxon>
        <taxon>Aculeata</taxon>
        <taxon>Formicoidea</taxon>
        <taxon>Formicidae</taxon>
        <taxon>Myrmicinae</taxon>
        <taxon>Cyphomyrmex</taxon>
    </lineage>
</organism>
<keyword evidence="4" id="KW-1185">Reference proteome</keyword>
<feature type="region of interest" description="Disordered" evidence="1">
    <location>
        <begin position="56"/>
        <end position="94"/>
    </location>
</feature>
<evidence type="ECO:0000256" key="1">
    <source>
        <dbReference type="SAM" id="MobiDB-lite"/>
    </source>
</evidence>
<dbReference type="STRING" id="456900.A0A151I780"/>
<name>A0A151I780_9HYME</name>